<organism evidence="1">
    <name type="scientific">marine metagenome</name>
    <dbReference type="NCBI Taxonomy" id="408172"/>
    <lineage>
        <taxon>unclassified sequences</taxon>
        <taxon>metagenomes</taxon>
        <taxon>ecological metagenomes</taxon>
    </lineage>
</organism>
<accession>A0A381ZIC9</accession>
<gene>
    <name evidence="1" type="ORF">METZ01_LOCUS141879</name>
</gene>
<dbReference type="EMBL" id="UINC01021455">
    <property type="protein sequence ID" value="SVA89025.1"/>
    <property type="molecule type" value="Genomic_DNA"/>
</dbReference>
<dbReference type="AlphaFoldDB" id="A0A381ZIC9"/>
<proteinExistence type="predicted"/>
<protein>
    <submittedName>
        <fullName evidence="1">Uncharacterized protein</fullName>
    </submittedName>
</protein>
<name>A0A381ZIC9_9ZZZZ</name>
<reference evidence="1" key="1">
    <citation type="submission" date="2018-05" db="EMBL/GenBank/DDBJ databases">
        <authorList>
            <person name="Lanie J.A."/>
            <person name="Ng W.-L."/>
            <person name="Kazmierczak K.M."/>
            <person name="Andrzejewski T.M."/>
            <person name="Davidsen T.M."/>
            <person name="Wayne K.J."/>
            <person name="Tettelin H."/>
            <person name="Glass J.I."/>
            <person name="Rusch D."/>
            <person name="Podicherti R."/>
            <person name="Tsui H.-C.T."/>
            <person name="Winkler M.E."/>
        </authorList>
    </citation>
    <scope>NUCLEOTIDE SEQUENCE</scope>
</reference>
<sequence>MVVKFEISSFSNKAALFIRQSIAPSFFFAKGTIFSTCFGFFRSALIKATFTQFCSMIFFNSLAFDDDRK</sequence>
<evidence type="ECO:0000313" key="1">
    <source>
        <dbReference type="EMBL" id="SVA89025.1"/>
    </source>
</evidence>